<sequence length="67" mass="7542">MYNVNNRKCINELAKNSFKANKTRNIVAIIAIALTTLLFTAVFTIGSILIHSYEQSNFRQVGGMQHL</sequence>
<comment type="caution">
    <text evidence="1">The sequence shown here is derived from an EMBL/GenBank/DDBJ whole genome shotgun (WGS) entry which is preliminary data.</text>
</comment>
<gene>
    <name evidence="1" type="ORF">AN396_10800</name>
</gene>
<evidence type="ECO:0000313" key="2">
    <source>
        <dbReference type="Proteomes" id="UP000188605"/>
    </source>
</evidence>
<dbReference type="EMBL" id="LJDB01000089">
    <property type="protein sequence ID" value="ONI38341.1"/>
    <property type="molecule type" value="Genomic_DNA"/>
</dbReference>
<name>A0ACC8X8N0_9FIRM</name>
<protein>
    <submittedName>
        <fullName evidence="1">Uncharacterized protein</fullName>
    </submittedName>
</protein>
<keyword evidence="2" id="KW-1185">Reference proteome</keyword>
<dbReference type="Proteomes" id="UP000188605">
    <property type="component" value="Unassembled WGS sequence"/>
</dbReference>
<accession>A0ACC8X8N0</accession>
<organism evidence="1 2">
    <name type="scientific">Candidatus Epulonipiscium fishelsonii</name>
    <dbReference type="NCBI Taxonomy" id="77094"/>
    <lineage>
        <taxon>Bacteria</taxon>
        <taxon>Bacillati</taxon>
        <taxon>Bacillota</taxon>
        <taxon>Clostridia</taxon>
        <taxon>Lachnospirales</taxon>
        <taxon>Lachnospiraceae</taxon>
        <taxon>Candidatus Epulonipiscium</taxon>
    </lineage>
</organism>
<proteinExistence type="predicted"/>
<reference evidence="1" key="1">
    <citation type="submission" date="2016-08" db="EMBL/GenBank/DDBJ databases">
        <authorList>
            <person name="Ngugi D.K."/>
            <person name="Miyake S."/>
            <person name="Stingl U."/>
        </authorList>
    </citation>
    <scope>NUCLEOTIDE SEQUENCE</scope>
    <source>
        <strain evidence="1">SCG-B11WGA-EpuloA1</strain>
    </source>
</reference>
<evidence type="ECO:0000313" key="1">
    <source>
        <dbReference type="EMBL" id="ONI38341.1"/>
    </source>
</evidence>